<comment type="catalytic activity">
    <reaction evidence="4">
        <text>(S)-malate = fumarate + H2O</text>
        <dbReference type="Rhea" id="RHEA:12460"/>
        <dbReference type="ChEBI" id="CHEBI:15377"/>
        <dbReference type="ChEBI" id="CHEBI:15589"/>
        <dbReference type="ChEBI" id="CHEBI:29806"/>
        <dbReference type="EC" id="4.2.1.2"/>
    </reaction>
</comment>
<dbReference type="PROSITE" id="PS00163">
    <property type="entry name" value="FUMARATE_LYASES"/>
    <property type="match status" value="1"/>
</dbReference>
<comment type="caution">
    <text evidence="7">The sequence shown here is derived from an EMBL/GenBank/DDBJ whole genome shotgun (WGS) entry which is preliminary data.</text>
</comment>
<dbReference type="Pfam" id="PF00206">
    <property type="entry name" value="Lyase_1"/>
    <property type="match status" value="1"/>
</dbReference>
<evidence type="ECO:0000313" key="7">
    <source>
        <dbReference type="EMBL" id="PPB80043.1"/>
    </source>
</evidence>
<comment type="pathway">
    <text evidence="4">Carbohydrate metabolism; tricarboxylic acid cycle; (S)-malate from fumarate: step 1/1.</text>
</comment>
<evidence type="ECO:0000256" key="4">
    <source>
        <dbReference type="HAMAP-Rule" id="MF_00743"/>
    </source>
</evidence>
<feature type="binding site" evidence="4">
    <location>
        <position position="187"/>
    </location>
    <ligand>
        <name>substrate</name>
    </ligand>
</feature>
<dbReference type="Gene3D" id="1.20.200.10">
    <property type="entry name" value="Fumarase/aspartase (Central domain)"/>
    <property type="match status" value="1"/>
</dbReference>
<dbReference type="InterPro" id="IPR008948">
    <property type="entry name" value="L-Aspartase-like"/>
</dbReference>
<dbReference type="UniPathway" id="UPA00223">
    <property type="reaction ID" value="UER01007"/>
</dbReference>
<feature type="binding site" description="in site B" evidence="4">
    <location>
        <begin position="129"/>
        <end position="132"/>
    </location>
    <ligand>
        <name>substrate</name>
    </ligand>
</feature>
<dbReference type="PRINTS" id="PR00145">
    <property type="entry name" value="ARGSUCLYASE"/>
</dbReference>
<dbReference type="InterPro" id="IPR018951">
    <property type="entry name" value="Fumarase_C_C"/>
</dbReference>
<keyword evidence="8" id="KW-1185">Reference proteome</keyword>
<dbReference type="Gene3D" id="1.10.40.30">
    <property type="entry name" value="Fumarase/aspartase (C-terminal domain)"/>
    <property type="match status" value="1"/>
</dbReference>
<dbReference type="PANTHER" id="PTHR11444">
    <property type="entry name" value="ASPARTATEAMMONIA/ARGININOSUCCINATE/ADENYLOSUCCINATE LYASE"/>
    <property type="match status" value="1"/>
</dbReference>
<dbReference type="GO" id="GO:0006099">
    <property type="term" value="P:tricarboxylic acid cycle"/>
    <property type="evidence" value="ECO:0007669"/>
    <property type="project" value="UniProtKB-UniRule"/>
</dbReference>
<comment type="miscellaneous">
    <text evidence="4">There are 2 substrate-binding sites: the catalytic A site, and the non-catalytic B site that may play a role in the transfer of substrate or product between the active site and the solvent. Alternatively, the B site may bind allosteric effectors.</text>
</comment>
<dbReference type="GO" id="GO:0006108">
    <property type="term" value="P:malate metabolic process"/>
    <property type="evidence" value="ECO:0007669"/>
    <property type="project" value="TreeGrafter"/>
</dbReference>
<dbReference type="GO" id="GO:0004333">
    <property type="term" value="F:fumarate hydratase activity"/>
    <property type="evidence" value="ECO:0007669"/>
    <property type="project" value="UniProtKB-UniRule"/>
</dbReference>
<comment type="subunit">
    <text evidence="4">Homotetramer.</text>
</comment>
<dbReference type="FunFam" id="1.20.200.10:FF:000001">
    <property type="entry name" value="Fumarate hydratase, mitochondrial"/>
    <property type="match status" value="1"/>
</dbReference>
<feature type="active site" description="Proton donor/acceptor" evidence="4">
    <location>
        <position position="188"/>
    </location>
</feature>
<evidence type="ECO:0000256" key="1">
    <source>
        <dbReference type="ARBA" id="ARBA00009084"/>
    </source>
</evidence>
<dbReference type="EC" id="4.2.1.2" evidence="4"/>
<dbReference type="InterPro" id="IPR005677">
    <property type="entry name" value="Fum_hydII"/>
</dbReference>
<comment type="subcellular location">
    <subcellularLocation>
        <location evidence="4">Cytoplasm</location>
    </subcellularLocation>
</comment>
<dbReference type="AlphaFoldDB" id="A0A2S5JF08"/>
<dbReference type="InterPro" id="IPR022761">
    <property type="entry name" value="Fumarate_lyase_N"/>
</dbReference>
<dbReference type="PRINTS" id="PR00149">
    <property type="entry name" value="FUMRATELYASE"/>
</dbReference>
<dbReference type="EMBL" id="PRDS01000007">
    <property type="protein sequence ID" value="PPB80043.1"/>
    <property type="molecule type" value="Genomic_DNA"/>
</dbReference>
<dbReference type="PANTHER" id="PTHR11444:SF1">
    <property type="entry name" value="FUMARATE HYDRATASE, MITOCHONDRIAL"/>
    <property type="match status" value="1"/>
</dbReference>
<dbReference type="GO" id="GO:0006106">
    <property type="term" value="P:fumarate metabolic process"/>
    <property type="evidence" value="ECO:0007669"/>
    <property type="project" value="InterPro"/>
</dbReference>
<feature type="domain" description="Fumarate lyase N-terminal" evidence="5">
    <location>
        <begin position="12"/>
        <end position="342"/>
    </location>
</feature>
<dbReference type="InterPro" id="IPR024083">
    <property type="entry name" value="Fumarase/histidase_N"/>
</dbReference>
<accession>A0A2S5JF08</accession>
<dbReference type="Gene3D" id="1.10.275.10">
    <property type="entry name" value="Fumarase/aspartase (N-terminal domain)"/>
    <property type="match status" value="1"/>
</dbReference>
<dbReference type="OrthoDB" id="9802809at2"/>
<dbReference type="GO" id="GO:0005737">
    <property type="term" value="C:cytoplasm"/>
    <property type="evidence" value="ECO:0007669"/>
    <property type="project" value="UniProtKB-SubCell"/>
</dbReference>
<evidence type="ECO:0000313" key="8">
    <source>
        <dbReference type="Proteomes" id="UP000239736"/>
    </source>
</evidence>
<feature type="binding site" evidence="4">
    <location>
        <position position="319"/>
    </location>
    <ligand>
        <name>substrate</name>
    </ligand>
</feature>
<keyword evidence="3 4" id="KW-0456">Lyase</keyword>
<gene>
    <name evidence="4" type="primary">fumC</name>
    <name evidence="7" type="ORF">LV82_02327</name>
</gene>
<feature type="binding site" evidence="4">
    <location>
        <begin position="139"/>
        <end position="141"/>
    </location>
    <ligand>
        <name>substrate</name>
    </ligand>
</feature>
<dbReference type="SUPFAM" id="SSF48557">
    <property type="entry name" value="L-aspartase-like"/>
    <property type="match status" value="1"/>
</dbReference>
<dbReference type="HAMAP" id="MF_00743">
    <property type="entry name" value="FumaraseC"/>
    <property type="match status" value="1"/>
</dbReference>
<dbReference type="InterPro" id="IPR000362">
    <property type="entry name" value="Fumarate_lyase_fam"/>
</dbReference>
<comment type="function">
    <text evidence="4">Involved in the TCA cycle. Catalyzes the stereospecific interconversion of fumarate to L-malate.</text>
</comment>
<dbReference type="NCBIfam" id="TIGR00979">
    <property type="entry name" value="fumC_II"/>
    <property type="match status" value="1"/>
</dbReference>
<evidence type="ECO:0000259" key="6">
    <source>
        <dbReference type="Pfam" id="PF10415"/>
    </source>
</evidence>
<dbReference type="NCBIfam" id="NF008909">
    <property type="entry name" value="PRK12273.1"/>
    <property type="match status" value="1"/>
</dbReference>
<protein>
    <recommendedName>
        <fullName evidence="4">Fumarate hydratase class II</fullName>
        <shortName evidence="4">Fumarase C</shortName>
        <ecNumber evidence="4">4.2.1.2</ecNumber>
    </recommendedName>
    <alternativeName>
        <fullName evidence="4">Aerobic fumarase</fullName>
    </alternativeName>
    <alternativeName>
        <fullName evidence="4">Iron-independent fumarase</fullName>
    </alternativeName>
</protein>
<dbReference type="FunFam" id="1.10.275.10:FF:000001">
    <property type="entry name" value="Fumarate hydratase, mitochondrial"/>
    <property type="match status" value="1"/>
</dbReference>
<evidence type="ECO:0000259" key="5">
    <source>
        <dbReference type="Pfam" id="PF00206"/>
    </source>
</evidence>
<organism evidence="7 8">
    <name type="scientific">Albidovulum inexpectatum</name>
    <dbReference type="NCBI Taxonomy" id="196587"/>
    <lineage>
        <taxon>Bacteria</taxon>
        <taxon>Pseudomonadati</taxon>
        <taxon>Pseudomonadota</taxon>
        <taxon>Alphaproteobacteria</taxon>
        <taxon>Rhodobacterales</taxon>
        <taxon>Paracoccaceae</taxon>
        <taxon>Albidovulum</taxon>
    </lineage>
</organism>
<reference evidence="7 8" key="1">
    <citation type="submission" date="2018-01" db="EMBL/GenBank/DDBJ databases">
        <title>Genomic Encyclopedia of Archaeal and Bacterial Type Strains, Phase II (KMG-II): from individual species to whole genera.</title>
        <authorList>
            <person name="Goeker M."/>
        </authorList>
    </citation>
    <scope>NUCLEOTIDE SEQUENCE [LARGE SCALE GENOMIC DNA]</scope>
    <source>
        <strain evidence="7 8">DSM 12048</strain>
    </source>
</reference>
<dbReference type="Pfam" id="PF10415">
    <property type="entry name" value="FumaraseC_C"/>
    <property type="match status" value="1"/>
</dbReference>
<dbReference type="InterPro" id="IPR020557">
    <property type="entry name" value="Fumarate_lyase_CS"/>
</dbReference>
<feature type="active site" evidence="4">
    <location>
        <position position="318"/>
    </location>
</feature>
<keyword evidence="2 4" id="KW-0816">Tricarboxylic acid cycle</keyword>
<proteinExistence type="inferred from homology"/>
<evidence type="ECO:0000256" key="2">
    <source>
        <dbReference type="ARBA" id="ARBA00022532"/>
    </source>
</evidence>
<dbReference type="FunFam" id="1.10.40.30:FF:000002">
    <property type="entry name" value="Fumarate hydratase class II"/>
    <property type="match status" value="1"/>
</dbReference>
<sequence length="464" mass="49881">MAKTRIETDSFGPIEVPADKYWGAQTQRSIQNFPIGWERQPIAIIRALGVIKQAAAEVNMAQGRLDPTIGKAIVQAASEVVAGKFDDHFPLVVWQTGSGTQTNMNANEVIANRAIEILGGEIGSKKPVHPNDHVNMGQSSNDTYPTAMHVAIAMMARDVLLPGLKHLHAALAAKSEEFKDIIKIGRTHTQDATPLTLGQEFSGYAHQVAMGIKRVEMCLPHIYELAQGGTAVGTGLNTKKGWDTAIAAKIAEITGLPFVTAPNKFEALAAHDAMVMFSGALKTVAASLFKIANDIRFLGSGPRSGLGELILPENEPGSSIMPGKVNPTQAEALTMVCAHVMGNDAAVGFAGSQGHFELNVFNPMMAYNVLQSMQLLGDAAASFTDRMVVGIKANIERIEKLMRESLMLVTALAPHIGYDNAAKVAKTAHQNGTTLREEAVRLGFVDEETFDRIVRPERMVGPEE</sequence>
<feature type="binding site" evidence="4">
    <location>
        <begin position="98"/>
        <end position="100"/>
    </location>
    <ligand>
        <name>substrate</name>
    </ligand>
</feature>
<dbReference type="RefSeq" id="WP_104071839.1">
    <property type="nucleotide sequence ID" value="NZ_PRDS01000007.1"/>
</dbReference>
<dbReference type="CDD" id="cd01362">
    <property type="entry name" value="Fumarase_classII"/>
    <property type="match status" value="1"/>
</dbReference>
<name>A0A2S5JF08_9RHOB</name>
<evidence type="ECO:0000256" key="3">
    <source>
        <dbReference type="ARBA" id="ARBA00023239"/>
    </source>
</evidence>
<keyword evidence="4" id="KW-0963">Cytoplasm</keyword>
<feature type="binding site" evidence="4">
    <location>
        <begin position="324"/>
        <end position="326"/>
    </location>
    <ligand>
        <name>substrate</name>
    </ligand>
</feature>
<feature type="site" description="Important for catalytic activity" evidence="4">
    <location>
        <position position="331"/>
    </location>
</feature>
<comment type="similarity">
    <text evidence="1 4">Belongs to the class-II fumarase/aspartase family. Fumarase subfamily.</text>
</comment>
<dbReference type="Proteomes" id="UP000239736">
    <property type="component" value="Unassembled WGS sequence"/>
</dbReference>
<feature type="domain" description="Fumarase C C-terminal" evidence="6">
    <location>
        <begin position="408"/>
        <end position="460"/>
    </location>
</feature>